<protein>
    <recommendedName>
        <fullName evidence="3 4">50S ribosomal protein L6</fullName>
    </recommendedName>
</protein>
<accession>A0A1G2P2I7</accession>
<feature type="domain" description="Large ribosomal subunit protein uL6 alpha-beta" evidence="7">
    <location>
        <begin position="91"/>
        <end position="163"/>
    </location>
</feature>
<comment type="caution">
    <text evidence="8">The sequence shown here is derived from an EMBL/GenBank/DDBJ whole genome shotgun (WGS) entry which is preliminary data.</text>
</comment>
<dbReference type="InterPro" id="IPR020040">
    <property type="entry name" value="Ribosomal_uL6_a/b-dom"/>
</dbReference>
<reference evidence="8 9" key="1">
    <citation type="journal article" date="2016" name="Nat. Commun.">
        <title>Thousands of microbial genomes shed light on interconnected biogeochemical processes in an aquifer system.</title>
        <authorList>
            <person name="Anantharaman K."/>
            <person name="Brown C.T."/>
            <person name="Hug L.A."/>
            <person name="Sharon I."/>
            <person name="Castelle C.J."/>
            <person name="Probst A.J."/>
            <person name="Thomas B.C."/>
            <person name="Singh A."/>
            <person name="Wilkins M.J."/>
            <person name="Karaoz U."/>
            <person name="Brodie E.L."/>
            <person name="Williams K.H."/>
            <person name="Hubbard S.S."/>
            <person name="Banfield J.F."/>
        </authorList>
    </citation>
    <scope>NUCLEOTIDE SEQUENCE [LARGE SCALE GENOMIC DNA]</scope>
</reference>
<evidence type="ECO:0000313" key="9">
    <source>
        <dbReference type="Proteomes" id="UP000177269"/>
    </source>
</evidence>
<feature type="domain" description="Large ribosomal subunit protein uL6 alpha-beta" evidence="7">
    <location>
        <begin position="16"/>
        <end position="80"/>
    </location>
</feature>
<comment type="function">
    <text evidence="6">This protein binds to the 23S rRNA, and is important in its secondary structure. It is located near the subunit interface in the base of the L7/L12 stalk, and near the tRNA binding site of the peptidyltransferase center.</text>
</comment>
<gene>
    <name evidence="8" type="ORF">A3G52_04725</name>
</gene>
<dbReference type="NCBIfam" id="TIGR03654">
    <property type="entry name" value="L6_bact"/>
    <property type="match status" value="1"/>
</dbReference>
<dbReference type="GO" id="GO:0019843">
    <property type="term" value="F:rRNA binding"/>
    <property type="evidence" value="ECO:0007669"/>
    <property type="project" value="UniProtKB-UniRule"/>
</dbReference>
<comment type="similarity">
    <text evidence="5">Belongs to the universal ribosomal protein uL6 family.</text>
</comment>
<evidence type="ECO:0000256" key="5">
    <source>
        <dbReference type="RuleBase" id="RU003869"/>
    </source>
</evidence>
<keyword evidence="1 5" id="KW-0689">Ribosomal protein</keyword>
<dbReference type="Pfam" id="PF00347">
    <property type="entry name" value="Ribosomal_L6"/>
    <property type="match status" value="2"/>
</dbReference>
<dbReference type="InterPro" id="IPR019906">
    <property type="entry name" value="Ribosomal_uL6_bac-type"/>
</dbReference>
<keyword evidence="6" id="KW-0699">rRNA-binding</keyword>
<dbReference type="InterPro" id="IPR002358">
    <property type="entry name" value="Ribosomal_uL6_CS"/>
</dbReference>
<dbReference type="GO" id="GO:0003735">
    <property type="term" value="F:structural constituent of ribosome"/>
    <property type="evidence" value="ECO:0007669"/>
    <property type="project" value="UniProtKB-UniRule"/>
</dbReference>
<dbReference type="EMBL" id="MHSK01000011">
    <property type="protein sequence ID" value="OHA42483.1"/>
    <property type="molecule type" value="Genomic_DNA"/>
</dbReference>
<dbReference type="GO" id="GO:0002181">
    <property type="term" value="P:cytoplasmic translation"/>
    <property type="evidence" value="ECO:0007669"/>
    <property type="project" value="TreeGrafter"/>
</dbReference>
<evidence type="ECO:0000256" key="4">
    <source>
        <dbReference type="NCBIfam" id="TIGR03654"/>
    </source>
</evidence>
<evidence type="ECO:0000259" key="7">
    <source>
        <dbReference type="Pfam" id="PF00347"/>
    </source>
</evidence>
<dbReference type="SUPFAM" id="SSF56053">
    <property type="entry name" value="Ribosomal protein L6"/>
    <property type="match status" value="2"/>
</dbReference>
<evidence type="ECO:0000256" key="2">
    <source>
        <dbReference type="ARBA" id="ARBA00023274"/>
    </source>
</evidence>
<name>A0A1G2P2I7_9BACT</name>
<keyword evidence="6" id="KW-0694">RNA-binding</keyword>
<proteinExistence type="inferred from homology"/>
<dbReference type="AlphaFoldDB" id="A0A1G2P2I7"/>
<dbReference type="GO" id="GO:0022625">
    <property type="term" value="C:cytosolic large ribosomal subunit"/>
    <property type="evidence" value="ECO:0007669"/>
    <property type="project" value="UniProtKB-UniRule"/>
</dbReference>
<dbReference type="PANTHER" id="PTHR11655">
    <property type="entry name" value="60S/50S RIBOSOMAL PROTEIN L6/L9"/>
    <property type="match status" value="1"/>
</dbReference>
<evidence type="ECO:0000256" key="3">
    <source>
        <dbReference type="ARBA" id="ARBA00035454"/>
    </source>
</evidence>
<evidence type="ECO:0000256" key="6">
    <source>
        <dbReference type="RuleBase" id="RU003870"/>
    </source>
</evidence>
<dbReference type="Gene3D" id="3.90.930.12">
    <property type="entry name" value="Ribosomal protein L6, alpha-beta domain"/>
    <property type="match status" value="2"/>
</dbReference>
<dbReference type="PROSITE" id="PS00525">
    <property type="entry name" value="RIBOSOMAL_L6_1"/>
    <property type="match status" value="1"/>
</dbReference>
<dbReference type="InterPro" id="IPR000702">
    <property type="entry name" value="Ribosomal_uL6-like"/>
</dbReference>
<sequence>MSRIGKQKIEISPSTEVTVVENNVTVKGSLGQLSRTFGSKIVIKKEGNEITLVPANDDSETSGLWGTYAREITNMISGVNKPFERKLIVEGIGYKSEVKGNELVLDLGFSHDVKVQIPQGIKVTAEKNLITISGIDKDLVGQVAAKIRMQKKPEPYKGKGIRYSEEIIKRKQGKKTV</sequence>
<keyword evidence="2 5" id="KW-0687">Ribonucleoprotein</keyword>
<organism evidence="8 9">
    <name type="scientific">Candidatus Taylorbacteria bacterium RIFCSPLOWO2_12_FULL_43_20</name>
    <dbReference type="NCBI Taxonomy" id="1802332"/>
    <lineage>
        <taxon>Bacteria</taxon>
        <taxon>Candidatus Tayloriibacteriota</taxon>
    </lineage>
</organism>
<evidence type="ECO:0000256" key="1">
    <source>
        <dbReference type="ARBA" id="ARBA00022980"/>
    </source>
</evidence>
<dbReference type="PRINTS" id="PR00059">
    <property type="entry name" value="RIBOSOMALL6"/>
</dbReference>
<dbReference type="InterPro" id="IPR036789">
    <property type="entry name" value="Ribosomal_uL6-like_a/b-dom_sf"/>
</dbReference>
<dbReference type="PIRSF" id="PIRSF002162">
    <property type="entry name" value="Ribosomal_L6"/>
    <property type="match status" value="1"/>
</dbReference>
<dbReference type="PANTHER" id="PTHR11655:SF14">
    <property type="entry name" value="LARGE RIBOSOMAL SUBUNIT PROTEIN UL6M"/>
    <property type="match status" value="1"/>
</dbReference>
<dbReference type="Proteomes" id="UP000177269">
    <property type="component" value="Unassembled WGS sequence"/>
</dbReference>
<evidence type="ECO:0000313" key="8">
    <source>
        <dbReference type="EMBL" id="OHA42483.1"/>
    </source>
</evidence>